<dbReference type="GO" id="GO:0005634">
    <property type="term" value="C:nucleus"/>
    <property type="evidence" value="ECO:0007669"/>
    <property type="project" value="TreeGrafter"/>
</dbReference>
<evidence type="ECO:0000256" key="2">
    <source>
        <dbReference type="ARBA" id="ARBA00012759"/>
    </source>
</evidence>
<dbReference type="PROSITE" id="PS00972">
    <property type="entry name" value="USP_1"/>
    <property type="match status" value="1"/>
</dbReference>
<dbReference type="InterPro" id="IPR001394">
    <property type="entry name" value="Peptidase_C19_UCH"/>
</dbReference>
<dbReference type="PANTHER" id="PTHR24006:SF702">
    <property type="entry name" value="UBIQUITIN CARBOXYL-TERMINAL HYDROLASE 47"/>
    <property type="match status" value="1"/>
</dbReference>
<dbReference type="GO" id="GO:0016579">
    <property type="term" value="P:protein deubiquitination"/>
    <property type="evidence" value="ECO:0007669"/>
    <property type="project" value="InterPro"/>
</dbReference>
<evidence type="ECO:0000256" key="9">
    <source>
        <dbReference type="ARBA" id="ARBA00032453"/>
    </source>
</evidence>
<dbReference type="Pfam" id="PF19718">
    <property type="entry name" value="USP47_C"/>
    <property type="match status" value="1"/>
</dbReference>
<dbReference type="SUPFAM" id="SSF54236">
    <property type="entry name" value="Ubiquitin-like"/>
    <property type="match status" value="1"/>
</dbReference>
<keyword evidence="12" id="KW-1185">Reference proteome</keyword>
<dbReference type="InterPro" id="IPR029071">
    <property type="entry name" value="Ubiquitin-like_domsf"/>
</dbReference>
<proteinExistence type="predicted"/>
<gene>
    <name evidence="11" type="ORF">BSTOLATCC_MIC1283</name>
</gene>
<evidence type="ECO:0000259" key="10">
    <source>
        <dbReference type="PROSITE" id="PS50235"/>
    </source>
</evidence>
<accession>A0AAU9IQ51</accession>
<dbReference type="SUPFAM" id="SSF54001">
    <property type="entry name" value="Cysteine proteinases"/>
    <property type="match status" value="1"/>
</dbReference>
<dbReference type="Gene3D" id="3.90.70.10">
    <property type="entry name" value="Cysteine proteinases"/>
    <property type="match status" value="1"/>
</dbReference>
<dbReference type="GO" id="GO:0004843">
    <property type="term" value="F:cysteine-type deubiquitinase activity"/>
    <property type="evidence" value="ECO:0007669"/>
    <property type="project" value="InterPro"/>
</dbReference>
<dbReference type="EMBL" id="CAJZBQ010000002">
    <property type="protein sequence ID" value="CAG9310433.1"/>
    <property type="molecule type" value="Genomic_DNA"/>
</dbReference>
<keyword evidence="4" id="KW-0833">Ubl conjugation pathway</keyword>
<keyword evidence="5" id="KW-0378">Hydrolase</keyword>
<evidence type="ECO:0000256" key="4">
    <source>
        <dbReference type="ARBA" id="ARBA00022786"/>
    </source>
</evidence>
<dbReference type="Pfam" id="PF00443">
    <property type="entry name" value="UCH"/>
    <property type="match status" value="1"/>
</dbReference>
<feature type="domain" description="USP" evidence="10">
    <location>
        <begin position="12"/>
        <end position="415"/>
    </location>
</feature>
<dbReference type="PANTHER" id="PTHR24006">
    <property type="entry name" value="UBIQUITIN CARBOXYL-TERMINAL HYDROLASE"/>
    <property type="match status" value="1"/>
</dbReference>
<dbReference type="EC" id="3.4.19.12" evidence="2"/>
<evidence type="ECO:0000256" key="1">
    <source>
        <dbReference type="ARBA" id="ARBA00000707"/>
    </source>
</evidence>
<dbReference type="Proteomes" id="UP001162131">
    <property type="component" value="Unassembled WGS sequence"/>
</dbReference>
<evidence type="ECO:0000256" key="5">
    <source>
        <dbReference type="ARBA" id="ARBA00022801"/>
    </source>
</evidence>
<dbReference type="InterPro" id="IPR038765">
    <property type="entry name" value="Papain-like_cys_pep_sf"/>
</dbReference>
<evidence type="ECO:0000256" key="6">
    <source>
        <dbReference type="ARBA" id="ARBA00022807"/>
    </source>
</evidence>
<sequence>MPGLNSTLQPYIGLSNQGATCYMNSLLQTLFMTPEFCLRLYQWKYDAEKHQSKEDCIPYQLQLLFAKLQLKESSYVETTGLTKSFQWSIRESLQQHDVQEFCRVLFDAVEESVKGTDQAKMITELYEGTILDYVRCSQCGNESKKEDKFLDLSLTVKNEFDQVYNDSVEKAFNSYLKPEILSGDNKYLCEKCQARTDAVKGLKFMKLPYILVLQLKRFDLDYTTLQRKKLNDKVTFPQILNMNPFMKGEISGEEEIAETESMDIEESEEENLISIAPLDIDDRVLQVKKIAEVENIAYDREKYSQKLDAIAIERHRQMAVEIRAKNREKLVNQYLEQGEDVYELFSIMIHAGSALGGHYYAYIKSFDSQRWFNFNDTQVKEIDEKDIEKVYGGTSSPSWGGHYGANAYLLMYRKVHPANITNASEIQIPDYLLQELKSETEQKLKEQREREEKLMQLQLKVYYLSEEKSIIIRKDATLHDLKRKVMGEFHVEELRDEDTRLRNYNALQDVYLNTYTGKENWTIESLMILNHYTLVLETKEPDEVFVDYNPNQFAVKVYRWNPLLADINYKTFEQKYRNPTRLQIEKSGKLSELMALVQSVFGIPIERQLLYRKSNLKNNFALEEISILQLYSKVLMSLKVVEGTALLLEEKCQDESNWKKEMEKESYKIVLKFNSVNCGKYENEIIMDKRQLLKNLKCYISSTINVPEDLFLMKRGSMNGHELKDMNATLSAAHLSNGSIVHVELGKPSRPEEIQVVLSLAEFSKSDDLDSECFRFFSLQDFKASKNSTTSELKEIICKHTNSLYPSLELVPELIRVREKNMNHLLRVMTENDVLSDFHGIEKITLAIEILTQPEILQNEHMIVMTRIWSPSTWELSLPIELVISRKSRIDELGKQIANTYGLSEKYLQVCLVPYVYAFARVDLINERWIDMDGNTAPISGSPFFINKDGSLLIARNSLEEMREMTQDEKYRFSYKNYGIKSTRTTVAPYKEKAVKITVKKSKNNNSEDK</sequence>
<dbReference type="GO" id="GO:0005829">
    <property type="term" value="C:cytosol"/>
    <property type="evidence" value="ECO:0007669"/>
    <property type="project" value="TreeGrafter"/>
</dbReference>
<comment type="caution">
    <text evidence="11">The sequence shown here is derived from an EMBL/GenBank/DDBJ whole genome shotgun (WGS) entry which is preliminary data.</text>
</comment>
<dbReference type="InterPro" id="IPR028889">
    <property type="entry name" value="USP"/>
</dbReference>
<protein>
    <recommendedName>
        <fullName evidence="7">Ubiquitin carboxyl-terminal hydrolase 47</fullName>
        <ecNumber evidence="2">3.4.19.12</ecNumber>
    </recommendedName>
    <alternativeName>
        <fullName evidence="8">Ubiquitin thioesterase 47</fullName>
    </alternativeName>
    <alternativeName>
        <fullName evidence="9">Ubiquitin-specific-processing protease 47</fullName>
    </alternativeName>
</protein>
<evidence type="ECO:0000256" key="7">
    <source>
        <dbReference type="ARBA" id="ARBA00026136"/>
    </source>
</evidence>
<evidence type="ECO:0000313" key="12">
    <source>
        <dbReference type="Proteomes" id="UP001162131"/>
    </source>
</evidence>
<keyword evidence="6" id="KW-0788">Thiol protease</keyword>
<name>A0AAU9IQ51_9CILI</name>
<dbReference type="InterPro" id="IPR050164">
    <property type="entry name" value="Peptidase_C19"/>
</dbReference>
<organism evidence="11 12">
    <name type="scientific">Blepharisma stoltei</name>
    <dbReference type="NCBI Taxonomy" id="1481888"/>
    <lineage>
        <taxon>Eukaryota</taxon>
        <taxon>Sar</taxon>
        <taxon>Alveolata</taxon>
        <taxon>Ciliophora</taxon>
        <taxon>Postciliodesmatophora</taxon>
        <taxon>Heterotrichea</taxon>
        <taxon>Heterotrichida</taxon>
        <taxon>Blepharismidae</taxon>
        <taxon>Blepharisma</taxon>
    </lineage>
</organism>
<dbReference type="AlphaFoldDB" id="A0AAU9IQ51"/>
<dbReference type="InterPro" id="IPR018200">
    <property type="entry name" value="USP_CS"/>
</dbReference>
<evidence type="ECO:0000256" key="8">
    <source>
        <dbReference type="ARBA" id="ARBA00029910"/>
    </source>
</evidence>
<comment type="catalytic activity">
    <reaction evidence="1">
        <text>Thiol-dependent hydrolysis of ester, thioester, amide, peptide and isopeptide bonds formed by the C-terminal Gly of ubiquitin (a 76-residue protein attached to proteins as an intracellular targeting signal).</text>
        <dbReference type="EC" id="3.4.19.12"/>
    </reaction>
</comment>
<evidence type="ECO:0000313" key="11">
    <source>
        <dbReference type="EMBL" id="CAG9310433.1"/>
    </source>
</evidence>
<evidence type="ECO:0000256" key="3">
    <source>
        <dbReference type="ARBA" id="ARBA00022670"/>
    </source>
</evidence>
<reference evidence="11" key="1">
    <citation type="submission" date="2021-09" db="EMBL/GenBank/DDBJ databases">
        <authorList>
            <consortium name="AG Swart"/>
            <person name="Singh M."/>
            <person name="Singh A."/>
            <person name="Seah K."/>
            <person name="Emmerich C."/>
        </authorList>
    </citation>
    <scope>NUCLEOTIDE SEQUENCE</scope>
    <source>
        <strain evidence="11">ATCC30299</strain>
    </source>
</reference>
<dbReference type="InterPro" id="IPR045578">
    <property type="entry name" value="USP47_C"/>
</dbReference>
<dbReference type="PROSITE" id="PS00973">
    <property type="entry name" value="USP_2"/>
    <property type="match status" value="1"/>
</dbReference>
<dbReference type="PROSITE" id="PS50235">
    <property type="entry name" value="USP_3"/>
    <property type="match status" value="1"/>
</dbReference>
<keyword evidence="3" id="KW-0645">Protease</keyword>